<dbReference type="EMBL" id="JAUSTU010000008">
    <property type="protein sequence ID" value="MDQ0155760.1"/>
    <property type="molecule type" value="Genomic_DNA"/>
</dbReference>
<evidence type="ECO:0008006" key="4">
    <source>
        <dbReference type="Google" id="ProtNLM"/>
    </source>
</evidence>
<comment type="caution">
    <text evidence="2">The sequence shown here is derived from an EMBL/GenBank/DDBJ whole genome shotgun (WGS) entry which is preliminary data.</text>
</comment>
<gene>
    <name evidence="2" type="ORF">J2S07_002065</name>
</gene>
<organism evidence="2 3">
    <name type="scientific">Anoxybacillus andreesenii</name>
    <dbReference type="NCBI Taxonomy" id="1325932"/>
    <lineage>
        <taxon>Bacteria</taxon>
        <taxon>Bacillati</taxon>
        <taxon>Bacillota</taxon>
        <taxon>Bacilli</taxon>
        <taxon>Bacillales</taxon>
        <taxon>Anoxybacillaceae</taxon>
        <taxon>Anoxybacillus</taxon>
    </lineage>
</organism>
<protein>
    <recommendedName>
        <fullName evidence="4">Phage shock protein B</fullName>
    </recommendedName>
</protein>
<dbReference type="RefSeq" id="WP_307150286.1">
    <property type="nucleotide sequence ID" value="NZ_JAUSTU010000008.1"/>
</dbReference>
<evidence type="ECO:0000313" key="2">
    <source>
        <dbReference type="EMBL" id="MDQ0155760.1"/>
    </source>
</evidence>
<keyword evidence="3" id="KW-1185">Reference proteome</keyword>
<keyword evidence="1" id="KW-1133">Transmembrane helix</keyword>
<accession>A0ABT9V4H7</accession>
<sequence>MGAASFMFLLSLSPFILILCLVLYGLRVISRMNKRADERLELDRKSFSMQQKQISLLTSVDERLAKVEQTLNEVN</sequence>
<keyword evidence="1" id="KW-0812">Transmembrane</keyword>
<proteinExistence type="predicted"/>
<reference evidence="2 3" key="1">
    <citation type="submission" date="2023-07" db="EMBL/GenBank/DDBJ databases">
        <title>Genomic Encyclopedia of Type Strains, Phase IV (KMG-IV): sequencing the most valuable type-strain genomes for metagenomic binning, comparative biology and taxonomic classification.</title>
        <authorList>
            <person name="Goeker M."/>
        </authorList>
    </citation>
    <scope>NUCLEOTIDE SEQUENCE [LARGE SCALE GENOMIC DNA]</scope>
    <source>
        <strain evidence="2 3">DSM 23948</strain>
    </source>
</reference>
<keyword evidence="1" id="KW-0472">Membrane</keyword>
<evidence type="ECO:0000256" key="1">
    <source>
        <dbReference type="SAM" id="Phobius"/>
    </source>
</evidence>
<dbReference type="Proteomes" id="UP001231362">
    <property type="component" value="Unassembled WGS sequence"/>
</dbReference>
<feature type="transmembrane region" description="Helical" evidence="1">
    <location>
        <begin position="6"/>
        <end position="26"/>
    </location>
</feature>
<evidence type="ECO:0000313" key="3">
    <source>
        <dbReference type="Proteomes" id="UP001231362"/>
    </source>
</evidence>
<name>A0ABT9V4H7_9BACL</name>